<sequence>MRAAYQIAADNSHKSSAKGKKQYDRGVRGVTLQPGDRVLVKNLSERGGPGKLRAYWEKVVHHVLSNKDLPYNRVLETHLSSVQQQENSVLLSDKKLRDLRT</sequence>
<dbReference type="AlphaFoldDB" id="A0AAV6SR19"/>
<organism evidence="2 3">
    <name type="scientific">Solea senegalensis</name>
    <name type="common">Senegalese sole</name>
    <dbReference type="NCBI Taxonomy" id="28829"/>
    <lineage>
        <taxon>Eukaryota</taxon>
        <taxon>Metazoa</taxon>
        <taxon>Chordata</taxon>
        <taxon>Craniata</taxon>
        <taxon>Vertebrata</taxon>
        <taxon>Euteleostomi</taxon>
        <taxon>Actinopterygii</taxon>
        <taxon>Neopterygii</taxon>
        <taxon>Teleostei</taxon>
        <taxon>Neoteleostei</taxon>
        <taxon>Acanthomorphata</taxon>
        <taxon>Carangaria</taxon>
        <taxon>Pleuronectiformes</taxon>
        <taxon>Pleuronectoidei</taxon>
        <taxon>Soleidae</taxon>
        <taxon>Solea</taxon>
    </lineage>
</organism>
<evidence type="ECO:0000256" key="1">
    <source>
        <dbReference type="SAM" id="MobiDB-lite"/>
    </source>
</evidence>
<proteinExistence type="predicted"/>
<protein>
    <submittedName>
        <fullName evidence="2">Uncharacterized protein</fullName>
    </submittedName>
</protein>
<keyword evidence="3" id="KW-1185">Reference proteome</keyword>
<reference evidence="2 3" key="1">
    <citation type="journal article" date="2021" name="Sci. Rep.">
        <title>Chromosome anchoring in Senegalese sole (Solea senegalensis) reveals sex-associated markers and genome rearrangements in flatfish.</title>
        <authorList>
            <person name="Guerrero-Cozar I."/>
            <person name="Gomez-Garrido J."/>
            <person name="Berbel C."/>
            <person name="Martinez-Blanch J.F."/>
            <person name="Alioto T."/>
            <person name="Claros M.G."/>
            <person name="Gagnaire P.A."/>
            <person name="Manchado M."/>
        </authorList>
    </citation>
    <scope>NUCLEOTIDE SEQUENCE [LARGE SCALE GENOMIC DNA]</scope>
    <source>
        <strain evidence="2">Sse05_10M</strain>
    </source>
</reference>
<gene>
    <name evidence="2" type="ORF">JOB18_003470</name>
</gene>
<accession>A0AAV6SR19</accession>
<comment type="caution">
    <text evidence="2">The sequence shown here is derived from an EMBL/GenBank/DDBJ whole genome shotgun (WGS) entry which is preliminary data.</text>
</comment>
<evidence type="ECO:0000313" key="2">
    <source>
        <dbReference type="EMBL" id="KAG7519178.1"/>
    </source>
</evidence>
<dbReference type="Proteomes" id="UP000693946">
    <property type="component" value="Linkage Group LG11"/>
</dbReference>
<dbReference type="EMBL" id="JAGKHQ010000003">
    <property type="protein sequence ID" value="KAG7519178.1"/>
    <property type="molecule type" value="Genomic_DNA"/>
</dbReference>
<name>A0AAV6SR19_SOLSE</name>
<feature type="region of interest" description="Disordered" evidence="1">
    <location>
        <begin position="1"/>
        <end position="25"/>
    </location>
</feature>
<evidence type="ECO:0000313" key="3">
    <source>
        <dbReference type="Proteomes" id="UP000693946"/>
    </source>
</evidence>